<feature type="binding site" evidence="15">
    <location>
        <position position="638"/>
    </location>
    <ligand>
        <name>[4Fe-4S] cluster</name>
        <dbReference type="ChEBI" id="CHEBI:49883"/>
    </ligand>
</feature>
<dbReference type="InterPro" id="IPR036136">
    <property type="entry name" value="Nit/Sulf_reduc_fer-like_dom_sf"/>
</dbReference>
<feature type="binding site" evidence="15">
    <location>
        <position position="632"/>
    </location>
    <ligand>
        <name>[4Fe-4S] cluster</name>
        <dbReference type="ChEBI" id="CHEBI:49883"/>
    </ligand>
</feature>
<keyword evidence="11 15" id="KW-0411">Iron-sulfur</keyword>
<reference evidence="22" key="1">
    <citation type="submission" date="2016-10" db="EMBL/GenBank/DDBJ databases">
        <authorList>
            <person name="Varghese N."/>
            <person name="Submissions S."/>
        </authorList>
    </citation>
    <scope>NUCLEOTIDE SEQUENCE [LARGE SCALE GENOMIC DNA]</scope>
    <source>
        <strain evidence="22">IBRC-M10078</strain>
    </source>
</reference>
<dbReference type="FunFam" id="3.50.50.60:FF:000033">
    <property type="entry name" value="Nitrite reductase [NAD(P)H], large subunit"/>
    <property type="match status" value="1"/>
</dbReference>
<feature type="domain" description="Nitrite/Sulfite reductase ferredoxin-like" evidence="17">
    <location>
        <begin position="553"/>
        <end position="615"/>
    </location>
</feature>
<feature type="binding site" evidence="15">
    <location>
        <position position="672"/>
    </location>
    <ligand>
        <name>[4Fe-4S] cluster</name>
        <dbReference type="ChEBI" id="CHEBI:49883"/>
    </ligand>
</feature>
<keyword evidence="10 15" id="KW-0408">Iron</keyword>
<organism evidence="21 22">
    <name type="scientific">Litchfieldia salsa</name>
    <dbReference type="NCBI Taxonomy" id="930152"/>
    <lineage>
        <taxon>Bacteria</taxon>
        <taxon>Bacillati</taxon>
        <taxon>Bacillota</taxon>
        <taxon>Bacilli</taxon>
        <taxon>Bacillales</taxon>
        <taxon>Bacillaceae</taxon>
        <taxon>Litchfieldia</taxon>
    </lineage>
</organism>
<feature type="domain" description="BFD-like [2Fe-2S]-binding" evidence="18">
    <location>
        <begin position="414"/>
        <end position="463"/>
    </location>
</feature>
<comment type="cofactor">
    <cofactor evidence="1 14">
        <name>FAD</name>
        <dbReference type="ChEBI" id="CHEBI:57692"/>
    </cofactor>
</comment>
<evidence type="ECO:0000259" key="20">
    <source>
        <dbReference type="Pfam" id="PF18267"/>
    </source>
</evidence>
<protein>
    <submittedName>
        <fullName evidence="21">Nitrite reductase (NADH) large subunit</fullName>
    </submittedName>
</protein>
<dbReference type="Gene3D" id="3.50.50.60">
    <property type="entry name" value="FAD/NAD(P)-binding domain"/>
    <property type="match status" value="2"/>
</dbReference>
<evidence type="ECO:0000256" key="1">
    <source>
        <dbReference type="ARBA" id="ARBA00001974"/>
    </source>
</evidence>
<dbReference type="InterPro" id="IPR017121">
    <property type="entry name" value="Nitrite_Rdtase_lsu"/>
</dbReference>
<keyword evidence="9" id="KW-0560">Oxidoreductase</keyword>
<dbReference type="RefSeq" id="WP_090850876.1">
    <property type="nucleotide sequence ID" value="NZ_FNJU01000002.1"/>
</dbReference>
<dbReference type="PANTHER" id="PTHR43809:SF1">
    <property type="entry name" value="NITRITE REDUCTASE (NADH) LARGE SUBUNIT"/>
    <property type="match status" value="1"/>
</dbReference>
<dbReference type="InterPro" id="IPR052034">
    <property type="entry name" value="NasD-like"/>
</dbReference>
<dbReference type="GO" id="GO:0050660">
    <property type="term" value="F:flavin adenine dinucleotide binding"/>
    <property type="evidence" value="ECO:0007669"/>
    <property type="project" value="UniProtKB-UniRule"/>
</dbReference>
<dbReference type="GO" id="GO:0098809">
    <property type="term" value="F:nitrite reductase activity"/>
    <property type="evidence" value="ECO:0007669"/>
    <property type="project" value="InterPro"/>
</dbReference>
<dbReference type="OrthoDB" id="9792592at2"/>
<keyword evidence="6" id="KW-0001">2Fe-2S</keyword>
<dbReference type="SUPFAM" id="SSF56014">
    <property type="entry name" value="Nitrite and sulphite reductase 4Fe-4S domain-like"/>
    <property type="match status" value="1"/>
</dbReference>
<dbReference type="InterPro" id="IPR006067">
    <property type="entry name" value="NO2/SO3_Rdtase_4Fe4S_dom"/>
</dbReference>
<evidence type="ECO:0000313" key="21">
    <source>
        <dbReference type="EMBL" id="SDP33576.1"/>
    </source>
</evidence>
<dbReference type="AlphaFoldDB" id="A0A1H0RX35"/>
<dbReference type="InterPro" id="IPR012744">
    <property type="entry name" value="Nitri_red_NirB"/>
</dbReference>
<accession>A0A1H0RX35</accession>
<evidence type="ECO:0000256" key="14">
    <source>
        <dbReference type="PIRNR" id="PIRNR037149"/>
    </source>
</evidence>
<evidence type="ECO:0000256" key="15">
    <source>
        <dbReference type="PIRSR" id="PIRSR037149-1"/>
    </source>
</evidence>
<evidence type="ECO:0000256" key="6">
    <source>
        <dbReference type="ARBA" id="ARBA00022714"/>
    </source>
</evidence>
<dbReference type="Pfam" id="PF18267">
    <property type="entry name" value="Rubredoxin_C"/>
    <property type="match status" value="1"/>
</dbReference>
<dbReference type="GO" id="GO:0050661">
    <property type="term" value="F:NADP binding"/>
    <property type="evidence" value="ECO:0007669"/>
    <property type="project" value="UniProtKB-UniRule"/>
</dbReference>
<dbReference type="Pfam" id="PF07992">
    <property type="entry name" value="Pyr_redox_2"/>
    <property type="match status" value="1"/>
</dbReference>
<dbReference type="GO" id="GO:0051539">
    <property type="term" value="F:4 iron, 4 sulfur cluster binding"/>
    <property type="evidence" value="ECO:0007669"/>
    <property type="project" value="UniProtKB-KW"/>
</dbReference>
<dbReference type="GO" id="GO:0051537">
    <property type="term" value="F:2 iron, 2 sulfur cluster binding"/>
    <property type="evidence" value="ECO:0007669"/>
    <property type="project" value="UniProtKB-KW"/>
</dbReference>
<evidence type="ECO:0000256" key="13">
    <source>
        <dbReference type="ARBA" id="ARBA00034078"/>
    </source>
</evidence>
<dbReference type="InterPro" id="IPR045854">
    <property type="entry name" value="NO2/SO3_Rdtase_4Fe4S_sf"/>
</dbReference>
<evidence type="ECO:0000256" key="10">
    <source>
        <dbReference type="ARBA" id="ARBA00023004"/>
    </source>
</evidence>
<evidence type="ECO:0000259" key="16">
    <source>
        <dbReference type="Pfam" id="PF01077"/>
    </source>
</evidence>
<dbReference type="InterPro" id="IPR007419">
    <property type="entry name" value="BFD-like_2Fe2S-bd_dom"/>
</dbReference>
<evidence type="ECO:0000259" key="17">
    <source>
        <dbReference type="Pfam" id="PF03460"/>
    </source>
</evidence>
<dbReference type="PRINTS" id="PR00368">
    <property type="entry name" value="FADPNR"/>
</dbReference>
<dbReference type="Gene3D" id="1.10.10.1100">
    <property type="entry name" value="BFD-like [2Fe-2S]-binding domain"/>
    <property type="match status" value="1"/>
</dbReference>
<evidence type="ECO:0000256" key="9">
    <source>
        <dbReference type="ARBA" id="ARBA00023002"/>
    </source>
</evidence>
<comment type="cofactor">
    <cofactor evidence="15">
        <name>[4Fe-4S] cluster</name>
        <dbReference type="ChEBI" id="CHEBI:49883"/>
    </cofactor>
    <text evidence="15">Binds 1 [4Fe-4S] cluster per subunit.</text>
</comment>
<dbReference type="Pfam" id="PF03460">
    <property type="entry name" value="NIR_SIR_ferr"/>
    <property type="match status" value="1"/>
</dbReference>
<dbReference type="InterPro" id="IPR041575">
    <property type="entry name" value="Rubredoxin_C"/>
</dbReference>
<dbReference type="Gene3D" id="3.30.413.10">
    <property type="entry name" value="Sulfite Reductase Hemoprotein, domain 1"/>
    <property type="match status" value="1"/>
</dbReference>
<evidence type="ECO:0000256" key="12">
    <source>
        <dbReference type="ARBA" id="ARBA00023063"/>
    </source>
</evidence>
<dbReference type="CDD" id="cd19944">
    <property type="entry name" value="NirB_Fer2_BFD-like_2"/>
    <property type="match status" value="1"/>
</dbReference>
<dbReference type="Pfam" id="PF01077">
    <property type="entry name" value="NIR_SIR"/>
    <property type="match status" value="1"/>
</dbReference>
<evidence type="ECO:0000313" key="22">
    <source>
        <dbReference type="Proteomes" id="UP000199159"/>
    </source>
</evidence>
<dbReference type="PIRSF" id="PIRSF037149">
    <property type="entry name" value="NirB"/>
    <property type="match status" value="1"/>
</dbReference>
<dbReference type="PANTHER" id="PTHR43809">
    <property type="entry name" value="NITRITE REDUCTASE (NADH) LARGE SUBUNIT"/>
    <property type="match status" value="1"/>
</dbReference>
<dbReference type="PRINTS" id="PR00411">
    <property type="entry name" value="PNDRDTASEI"/>
</dbReference>
<dbReference type="SUPFAM" id="SSF55124">
    <property type="entry name" value="Nitrite/Sulfite reductase N-terminal domain-like"/>
    <property type="match status" value="1"/>
</dbReference>
<sequence length="788" mass="88507">MRKEKLIVIGNGMAGVRCVEEIISNDPTRFEIYIFGSERHLNYNRILLSSVLQGDASINEVTLNTEEWYKQNQIYLYIEESVIGIDKENKTVKTDKNRIFTFDKLIIATGSKPFILPLPGNDLEGVLTFRTIDDCEKILKSSVGDKKAVVIGGGVLGLEAARGLLNLGMDVSVVHNSNVIMERQLDLSASKMLQQALERQGMKFLLDKKTEAFFGNERVQGIRFKDGSIVETDLVIMAVGVRPNIELAKLSGIETNRAIIVNDRLETSIKDIYAVGECVEHQGNVYGLVKPLYEQGRILAKQICGMKHDGYKGSVLTTQLKVSGVEVFSVGDFQETDSAKSITLFNEETGVYKKVVLRNNKLIGAVLYGDTTNGPRLLDLIKKKIDVSTMDEWSLLQSIEKSNSSILEMSNSSVVCNCNNVTKGMIIESITRDGLETVEQVKKCTRASSSCGSCKPLVKDILDFTKSPDHNEVYKAKTLCSCTSLSEEEVVTQIQLKSLTSINEVFKTFNWKSNQGCRTCRPALNYYFSMIYPEYETEQETIFINKNKNAFIQKDGTYTIIPQMYGGLTNGEQLQTIGRIVQKYSIPHVAITSEQRIQIMGVQKKDLENVWNDLNMSLSLTYGSTVRNVKTCIGENKCKCDKDKALNIAVAIEETVEFLKTPYQMKLGVSACIHNGAGSTTKDIGVIGIDRGWEIYIGGSSGRNVHEGELLCVVQTELDAIKMITSLIQYYRETANYLERSWQWITRLGLIHIREVLFDQELCEVLQKRLEVDKKYLARKMDFIKSNY</sequence>
<comment type="similarity">
    <text evidence="3">Belongs to the nitrite and sulfite reductase 4Fe-4S domain family.</text>
</comment>
<comment type="cofactor">
    <cofactor evidence="15">
        <name>siroheme</name>
        <dbReference type="ChEBI" id="CHEBI:60052"/>
    </cofactor>
    <text evidence="15">Binds 1 siroheme per subunit.</text>
</comment>
<dbReference type="InterPro" id="IPR023753">
    <property type="entry name" value="FAD/NAD-binding_dom"/>
</dbReference>
<evidence type="ECO:0000259" key="19">
    <source>
        <dbReference type="Pfam" id="PF07992"/>
    </source>
</evidence>
<dbReference type="InterPro" id="IPR016156">
    <property type="entry name" value="FAD/NAD-linked_Rdtase_dimer_sf"/>
</dbReference>
<dbReference type="Gene3D" id="3.30.390.30">
    <property type="match status" value="1"/>
</dbReference>
<comment type="pathway">
    <text evidence="2">Nitrogen metabolism; nitrate reduction (assimilation).</text>
</comment>
<dbReference type="Pfam" id="PF04324">
    <property type="entry name" value="Fer2_BFD"/>
    <property type="match status" value="2"/>
</dbReference>
<keyword evidence="5 14" id="KW-0285">Flavoprotein</keyword>
<dbReference type="NCBIfam" id="TIGR02374">
    <property type="entry name" value="nitri_red_nirB"/>
    <property type="match status" value="1"/>
</dbReference>
<evidence type="ECO:0000256" key="4">
    <source>
        <dbReference type="ARBA" id="ARBA00022617"/>
    </source>
</evidence>
<comment type="cofactor">
    <cofactor evidence="13">
        <name>[2Fe-2S] cluster</name>
        <dbReference type="ChEBI" id="CHEBI:190135"/>
    </cofactor>
</comment>
<feature type="domain" description="BFD-like [2Fe-2S]-binding" evidence="18">
    <location>
        <begin position="479"/>
        <end position="528"/>
    </location>
</feature>
<evidence type="ECO:0000256" key="11">
    <source>
        <dbReference type="ARBA" id="ARBA00023014"/>
    </source>
</evidence>
<dbReference type="GO" id="GO:0042128">
    <property type="term" value="P:nitrate assimilation"/>
    <property type="evidence" value="ECO:0007669"/>
    <property type="project" value="UniProtKB-UniRule"/>
</dbReference>
<dbReference type="FunFam" id="1.10.10.1100:FF:000002">
    <property type="entry name" value="Nitrite reductase large subunit"/>
    <property type="match status" value="1"/>
</dbReference>
<dbReference type="GO" id="GO:0046872">
    <property type="term" value="F:metal ion binding"/>
    <property type="evidence" value="ECO:0007669"/>
    <property type="project" value="UniProtKB-KW"/>
</dbReference>
<evidence type="ECO:0000256" key="8">
    <source>
        <dbReference type="ARBA" id="ARBA00022827"/>
    </source>
</evidence>
<keyword evidence="15" id="KW-0004">4Fe-4S</keyword>
<dbReference type="Proteomes" id="UP000199159">
    <property type="component" value="Unassembled WGS sequence"/>
</dbReference>
<keyword evidence="12 14" id="KW-0534">Nitrate assimilation</keyword>
<name>A0A1H0RX35_9BACI</name>
<evidence type="ECO:0000256" key="7">
    <source>
        <dbReference type="ARBA" id="ARBA00022723"/>
    </source>
</evidence>
<feature type="domain" description="Nitrite/sulphite reductase 4Fe-4S" evidence="16">
    <location>
        <begin position="623"/>
        <end position="760"/>
    </location>
</feature>
<evidence type="ECO:0000256" key="2">
    <source>
        <dbReference type="ARBA" id="ARBA00005096"/>
    </source>
</evidence>
<keyword evidence="7 15" id="KW-0479">Metal-binding</keyword>
<proteinExistence type="inferred from homology"/>
<dbReference type="InterPro" id="IPR041854">
    <property type="entry name" value="BFD-like_2Fe2S-bd_dom_sf"/>
</dbReference>
<evidence type="ECO:0000256" key="3">
    <source>
        <dbReference type="ARBA" id="ARBA00010429"/>
    </source>
</evidence>
<evidence type="ECO:0000256" key="5">
    <source>
        <dbReference type="ARBA" id="ARBA00022630"/>
    </source>
</evidence>
<feature type="domain" description="NADH-rubredoxin oxidoreductase C-terminal" evidence="20">
    <location>
        <begin position="318"/>
        <end position="385"/>
    </location>
</feature>
<feature type="domain" description="FAD/NAD(P)-binding" evidence="19">
    <location>
        <begin position="5"/>
        <end position="283"/>
    </location>
</feature>
<dbReference type="InterPro" id="IPR005117">
    <property type="entry name" value="NiRdtase/SiRdtase_haem-b_fer"/>
</dbReference>
<gene>
    <name evidence="21" type="ORF">SAMN05216565_102408</name>
</gene>
<dbReference type="InterPro" id="IPR036188">
    <property type="entry name" value="FAD/NAD-bd_sf"/>
</dbReference>
<dbReference type="GO" id="GO:0020037">
    <property type="term" value="F:heme binding"/>
    <property type="evidence" value="ECO:0007669"/>
    <property type="project" value="InterPro"/>
</dbReference>
<dbReference type="SUPFAM" id="SSF51905">
    <property type="entry name" value="FAD/NAD(P)-binding domain"/>
    <property type="match status" value="2"/>
</dbReference>
<keyword evidence="22" id="KW-1185">Reference proteome</keyword>
<dbReference type="EMBL" id="FNJU01000002">
    <property type="protein sequence ID" value="SDP33576.1"/>
    <property type="molecule type" value="Genomic_DNA"/>
</dbReference>
<keyword evidence="8 14" id="KW-0274">FAD</keyword>
<dbReference type="STRING" id="930152.SAMN05216565_102408"/>
<evidence type="ECO:0000259" key="18">
    <source>
        <dbReference type="Pfam" id="PF04324"/>
    </source>
</evidence>
<keyword evidence="4 15" id="KW-0349">Heme</keyword>
<dbReference type="CDD" id="cd19943">
    <property type="entry name" value="NirB_Fer2_BFD-like_1"/>
    <property type="match status" value="1"/>
</dbReference>